<comment type="caution">
    <text evidence="2">The sequence shown here is derived from an EMBL/GenBank/DDBJ whole genome shotgun (WGS) entry which is preliminary data.</text>
</comment>
<evidence type="ECO:0000313" key="3">
    <source>
        <dbReference type="Proteomes" id="UP000184267"/>
    </source>
</evidence>
<feature type="compositionally biased region" description="Polar residues" evidence="1">
    <location>
        <begin position="166"/>
        <end position="181"/>
    </location>
</feature>
<dbReference type="AlphaFoldDB" id="A0A1M2V5U2"/>
<name>A0A1M2V5U2_TRAPU</name>
<dbReference type="OrthoDB" id="3201807at2759"/>
<proteinExistence type="predicted"/>
<gene>
    <name evidence="2" type="ORF">TRAPUB_6353</name>
</gene>
<dbReference type="STRING" id="154538.A0A1M2V5U2"/>
<accession>A0A1M2V5U2</accession>
<dbReference type="EMBL" id="MNAD01001636">
    <property type="protein sequence ID" value="OJT03010.1"/>
    <property type="molecule type" value="Genomic_DNA"/>
</dbReference>
<evidence type="ECO:0000313" key="2">
    <source>
        <dbReference type="EMBL" id="OJT03010.1"/>
    </source>
</evidence>
<keyword evidence="3" id="KW-1185">Reference proteome</keyword>
<protein>
    <submittedName>
        <fullName evidence="2">Uncharacterized protein</fullName>
    </submittedName>
</protein>
<feature type="region of interest" description="Disordered" evidence="1">
    <location>
        <begin position="166"/>
        <end position="242"/>
    </location>
</feature>
<sequence length="257" mass="28734">MSKSWFDHAFGSRADAELLLRPDLESGLLSQHDYALAVDFLPGPVRYLPYLHTAAWGALAGLAVWRFKPKVRFPPTIVAVSASAGYGAGLVHYIREHKRFARQLDDREAFLVVLDNVNRRLGNVAPLFPQVDRDRIMDRIKKQREQNGEVLDGGIDIVSDFGDSADSTALTGTPSSSNASQEPAVRQKSTWDAIREANARNNGRRSSWDELRQRHERQRTAGRVQQNESAEDEDPRAQAQAEFDAILEAERKVAQAS</sequence>
<dbReference type="OMA" id="SWFDHAF"/>
<organism evidence="2 3">
    <name type="scientific">Trametes pubescens</name>
    <name type="common">White-rot fungus</name>
    <dbReference type="NCBI Taxonomy" id="154538"/>
    <lineage>
        <taxon>Eukaryota</taxon>
        <taxon>Fungi</taxon>
        <taxon>Dikarya</taxon>
        <taxon>Basidiomycota</taxon>
        <taxon>Agaricomycotina</taxon>
        <taxon>Agaricomycetes</taxon>
        <taxon>Polyporales</taxon>
        <taxon>Polyporaceae</taxon>
        <taxon>Trametes</taxon>
    </lineage>
</organism>
<evidence type="ECO:0000256" key="1">
    <source>
        <dbReference type="SAM" id="MobiDB-lite"/>
    </source>
</evidence>
<dbReference type="Proteomes" id="UP000184267">
    <property type="component" value="Unassembled WGS sequence"/>
</dbReference>
<reference evidence="2 3" key="1">
    <citation type="submission" date="2016-10" db="EMBL/GenBank/DDBJ databases">
        <title>Genome sequence of the basidiomycete white-rot fungus Trametes pubescens.</title>
        <authorList>
            <person name="Makela M.R."/>
            <person name="Granchi Z."/>
            <person name="Peng M."/>
            <person name="De Vries R.P."/>
            <person name="Grigoriev I."/>
            <person name="Riley R."/>
            <person name="Hilden K."/>
        </authorList>
    </citation>
    <scope>NUCLEOTIDE SEQUENCE [LARGE SCALE GENOMIC DNA]</scope>
    <source>
        <strain evidence="2 3">FBCC735</strain>
    </source>
</reference>